<dbReference type="AlphaFoldDB" id="A0A2N9JDF2"/>
<reference evidence="2 3" key="1">
    <citation type="submission" date="2018-02" db="EMBL/GenBank/DDBJ databases">
        <authorList>
            <person name="Cohen D.B."/>
            <person name="Kent A.D."/>
        </authorList>
    </citation>
    <scope>NUCLEOTIDE SEQUENCE [LARGE SCALE GENOMIC DNA]</scope>
    <source>
        <strain evidence="2">1</strain>
    </source>
</reference>
<dbReference type="EMBL" id="LT985188">
    <property type="protein sequence ID" value="SPD85528.1"/>
    <property type="molecule type" value="Genomic_DNA"/>
</dbReference>
<keyword evidence="3" id="KW-1185">Reference proteome</keyword>
<organism evidence="2 3">
    <name type="scientific">Micropruina glycogenica</name>
    <dbReference type="NCBI Taxonomy" id="75385"/>
    <lineage>
        <taxon>Bacteria</taxon>
        <taxon>Bacillati</taxon>
        <taxon>Actinomycetota</taxon>
        <taxon>Actinomycetes</taxon>
        <taxon>Propionibacteriales</taxon>
        <taxon>Nocardioidaceae</taxon>
        <taxon>Micropruina</taxon>
    </lineage>
</organism>
<evidence type="ECO:0000256" key="1">
    <source>
        <dbReference type="SAM" id="MobiDB-lite"/>
    </source>
</evidence>
<sequence>MWVGVGASRCQGWGYDPARAWARPYVLSSSLLRDLSKSMGLEWGLLGTPCHLPEGGPIRNSEPRIISRHPGDFRPPRNAATPPTECP</sequence>
<evidence type="ECO:0000313" key="3">
    <source>
        <dbReference type="Proteomes" id="UP000238164"/>
    </source>
</evidence>
<feature type="region of interest" description="Disordered" evidence="1">
    <location>
        <begin position="52"/>
        <end position="87"/>
    </location>
</feature>
<dbReference type="Proteomes" id="UP000238164">
    <property type="component" value="Chromosome 1"/>
</dbReference>
<proteinExistence type="predicted"/>
<protein>
    <submittedName>
        <fullName evidence="2">Uncharacterized protein</fullName>
    </submittedName>
</protein>
<dbReference type="KEGG" id="mgg:MPLG2_0492"/>
<accession>A0A2N9JDF2</accession>
<name>A0A2N9JDF2_9ACTN</name>
<evidence type="ECO:0000313" key="2">
    <source>
        <dbReference type="EMBL" id="SPD85528.1"/>
    </source>
</evidence>
<gene>
    <name evidence="2" type="ORF">MPLG2_0492</name>
</gene>